<evidence type="ECO:0000256" key="5">
    <source>
        <dbReference type="ARBA" id="ARBA00022448"/>
    </source>
</evidence>
<keyword evidence="9" id="KW-0408">Iron</keyword>
<dbReference type="GO" id="GO:0051537">
    <property type="term" value="F:2 iron, 2 sulfur cluster binding"/>
    <property type="evidence" value="ECO:0007669"/>
    <property type="project" value="TreeGrafter"/>
</dbReference>
<dbReference type="PROSITE" id="PS50810">
    <property type="entry name" value="FRATAXIN_2"/>
    <property type="match status" value="1"/>
</dbReference>
<evidence type="ECO:0000256" key="1">
    <source>
        <dbReference type="ARBA" id="ARBA00004173"/>
    </source>
</evidence>
<dbReference type="GO" id="GO:0006879">
    <property type="term" value="P:intracellular iron ion homeostasis"/>
    <property type="evidence" value="ECO:0007669"/>
    <property type="project" value="UniProtKB-KW"/>
</dbReference>
<evidence type="ECO:0000256" key="3">
    <source>
        <dbReference type="ARBA" id="ARBA00013107"/>
    </source>
</evidence>
<dbReference type="Pfam" id="PF01491">
    <property type="entry name" value="Frataxin_Cyay"/>
    <property type="match status" value="1"/>
</dbReference>
<dbReference type="PRINTS" id="PR00904">
    <property type="entry name" value="FRATAXIN"/>
</dbReference>
<reference evidence="13" key="1">
    <citation type="submission" date="2021-05" db="EMBL/GenBank/DDBJ databases">
        <title>The genome of the haptophyte Pavlova lutheri (Diacronema luteri, Pavlovales) - a model for lipid biosynthesis in eukaryotic algae.</title>
        <authorList>
            <person name="Hulatt C.J."/>
            <person name="Posewitz M.C."/>
        </authorList>
    </citation>
    <scope>NUCLEOTIDE SEQUENCE</scope>
    <source>
        <strain evidence="13">NIVA-4/92</strain>
    </source>
</reference>
<comment type="catalytic activity">
    <reaction evidence="12">
        <text>4 Fe(2+) + O2 + 4 H(+) = 4 Fe(3+) + 2 H2O</text>
        <dbReference type="Rhea" id="RHEA:11148"/>
        <dbReference type="ChEBI" id="CHEBI:15377"/>
        <dbReference type="ChEBI" id="CHEBI:15378"/>
        <dbReference type="ChEBI" id="CHEBI:15379"/>
        <dbReference type="ChEBI" id="CHEBI:29033"/>
        <dbReference type="ChEBI" id="CHEBI:29034"/>
        <dbReference type="EC" id="1.16.3.1"/>
    </reaction>
</comment>
<sequence length="160" mass="17373">MLLARLTSHAVRAPRGAGRARLLAAGSTGADGTSAGELEMHKYHAVANRTLESLQERMEAMIDEGDDDGSDVDFSGDVLNLTLSGHGTFVLNKQAPNKQIWLSSPVSGPQRYDLDVGCLDWLNTRDGAPLGAVLSRDIAQLTKREVRFDVRQAVEDAWRS</sequence>
<dbReference type="Gene3D" id="3.30.920.10">
    <property type="entry name" value="Frataxin/CyaY"/>
    <property type="match status" value="1"/>
</dbReference>
<keyword evidence="8" id="KW-0560">Oxidoreductase</keyword>
<keyword evidence="7" id="KW-0809">Transit peptide</keyword>
<comment type="similarity">
    <text evidence="2">Belongs to the frataxin family.</text>
</comment>
<keyword evidence="5" id="KW-0813">Transport</keyword>
<evidence type="ECO:0000256" key="4">
    <source>
        <dbReference type="ARBA" id="ARBA00022434"/>
    </source>
</evidence>
<gene>
    <name evidence="13" type="ORF">KFE25_003895</name>
</gene>
<dbReference type="PANTHER" id="PTHR16821:SF2">
    <property type="entry name" value="FRATAXIN, MITOCHONDRIAL"/>
    <property type="match status" value="1"/>
</dbReference>
<organism evidence="13 14">
    <name type="scientific">Diacronema lutheri</name>
    <name type="common">Unicellular marine alga</name>
    <name type="synonym">Monochrysis lutheri</name>
    <dbReference type="NCBI Taxonomy" id="2081491"/>
    <lineage>
        <taxon>Eukaryota</taxon>
        <taxon>Haptista</taxon>
        <taxon>Haptophyta</taxon>
        <taxon>Pavlovophyceae</taxon>
        <taxon>Pavlovales</taxon>
        <taxon>Pavlovaceae</taxon>
        <taxon>Diacronema</taxon>
    </lineage>
</organism>
<dbReference type="EC" id="1.16.3.1" evidence="3"/>
<dbReference type="Proteomes" id="UP000751190">
    <property type="component" value="Unassembled WGS sequence"/>
</dbReference>
<evidence type="ECO:0000256" key="12">
    <source>
        <dbReference type="ARBA" id="ARBA00047990"/>
    </source>
</evidence>
<evidence type="ECO:0000256" key="11">
    <source>
        <dbReference type="ARBA" id="ARBA00023128"/>
    </source>
</evidence>
<comment type="caution">
    <text evidence="13">The sequence shown here is derived from an EMBL/GenBank/DDBJ whole genome shotgun (WGS) entry which is preliminary data.</text>
</comment>
<dbReference type="SMART" id="SM01219">
    <property type="entry name" value="Frataxin_Cyay"/>
    <property type="match status" value="1"/>
</dbReference>
<evidence type="ECO:0000256" key="10">
    <source>
        <dbReference type="ARBA" id="ARBA00023065"/>
    </source>
</evidence>
<dbReference type="NCBIfam" id="TIGR03421">
    <property type="entry name" value="FeS_CyaY"/>
    <property type="match status" value="1"/>
</dbReference>
<keyword evidence="4" id="KW-0409">Iron storage</keyword>
<comment type="subcellular location">
    <subcellularLocation>
        <location evidence="1">Mitochondrion</location>
    </subcellularLocation>
</comment>
<evidence type="ECO:0000313" key="13">
    <source>
        <dbReference type="EMBL" id="KAG8463622.1"/>
    </source>
</evidence>
<dbReference type="EMBL" id="JAGTXO010000015">
    <property type="protein sequence ID" value="KAG8463622.1"/>
    <property type="molecule type" value="Genomic_DNA"/>
</dbReference>
<accession>A0A8J5XL74</accession>
<evidence type="ECO:0000256" key="8">
    <source>
        <dbReference type="ARBA" id="ARBA00023002"/>
    </source>
</evidence>
<dbReference type="OrthoDB" id="1897642at2759"/>
<dbReference type="AlphaFoldDB" id="A0A8J5XL74"/>
<evidence type="ECO:0000256" key="9">
    <source>
        <dbReference type="ARBA" id="ARBA00023004"/>
    </source>
</evidence>
<keyword evidence="10" id="KW-0406">Ion transport</keyword>
<dbReference type="GO" id="GO:0006826">
    <property type="term" value="P:iron ion transport"/>
    <property type="evidence" value="ECO:0007669"/>
    <property type="project" value="UniProtKB-KW"/>
</dbReference>
<dbReference type="GO" id="GO:0008198">
    <property type="term" value="F:ferrous iron binding"/>
    <property type="evidence" value="ECO:0007669"/>
    <property type="project" value="TreeGrafter"/>
</dbReference>
<dbReference type="NCBIfam" id="TIGR03422">
    <property type="entry name" value="mito_frataxin"/>
    <property type="match status" value="1"/>
</dbReference>
<dbReference type="OMA" id="QWIDNID"/>
<evidence type="ECO:0000313" key="14">
    <source>
        <dbReference type="Proteomes" id="UP000751190"/>
    </source>
</evidence>
<dbReference type="GO" id="GO:0034986">
    <property type="term" value="F:iron chaperone activity"/>
    <property type="evidence" value="ECO:0007669"/>
    <property type="project" value="TreeGrafter"/>
</dbReference>
<keyword evidence="6" id="KW-0410">Iron transport</keyword>
<evidence type="ECO:0000256" key="6">
    <source>
        <dbReference type="ARBA" id="ARBA00022496"/>
    </source>
</evidence>
<dbReference type="InterPro" id="IPR036524">
    <property type="entry name" value="Frataxin/CyaY_sf"/>
</dbReference>
<dbReference type="GO" id="GO:0008199">
    <property type="term" value="F:ferric iron binding"/>
    <property type="evidence" value="ECO:0007669"/>
    <property type="project" value="InterPro"/>
</dbReference>
<protein>
    <recommendedName>
        <fullName evidence="3">ferroxidase</fullName>
        <ecNumber evidence="3">1.16.3.1</ecNumber>
    </recommendedName>
</protein>
<keyword evidence="11" id="KW-0496">Mitochondrion</keyword>
<evidence type="ECO:0000256" key="2">
    <source>
        <dbReference type="ARBA" id="ARBA00008183"/>
    </source>
</evidence>
<dbReference type="InterPro" id="IPR002908">
    <property type="entry name" value="Frataxin/CyaY"/>
</dbReference>
<evidence type="ECO:0000256" key="7">
    <source>
        <dbReference type="ARBA" id="ARBA00022946"/>
    </source>
</evidence>
<dbReference type="SUPFAM" id="SSF55387">
    <property type="entry name" value="Frataxin/Nqo15-like"/>
    <property type="match status" value="1"/>
</dbReference>
<dbReference type="GO" id="GO:0004322">
    <property type="term" value="F:ferroxidase activity"/>
    <property type="evidence" value="ECO:0007669"/>
    <property type="project" value="UniProtKB-EC"/>
</dbReference>
<keyword evidence="14" id="KW-1185">Reference proteome</keyword>
<dbReference type="PROSITE" id="PS01344">
    <property type="entry name" value="FRATAXIN_1"/>
    <property type="match status" value="1"/>
</dbReference>
<proteinExistence type="inferred from homology"/>
<dbReference type="InterPro" id="IPR017789">
    <property type="entry name" value="Frataxin"/>
</dbReference>
<dbReference type="PANTHER" id="PTHR16821">
    <property type="entry name" value="FRATAXIN"/>
    <property type="match status" value="1"/>
</dbReference>
<dbReference type="InterPro" id="IPR020895">
    <property type="entry name" value="Frataxin_CS"/>
</dbReference>
<name>A0A8J5XL74_DIALT</name>
<dbReference type="GO" id="GO:0005739">
    <property type="term" value="C:mitochondrion"/>
    <property type="evidence" value="ECO:0007669"/>
    <property type="project" value="UniProtKB-SubCell"/>
</dbReference>
<dbReference type="GO" id="GO:0016226">
    <property type="term" value="P:iron-sulfur cluster assembly"/>
    <property type="evidence" value="ECO:0007669"/>
    <property type="project" value="InterPro"/>
</dbReference>